<feature type="compositionally biased region" description="Basic and acidic residues" evidence="1">
    <location>
        <begin position="14"/>
        <end position="23"/>
    </location>
</feature>
<reference evidence="2 3" key="1">
    <citation type="submission" date="2016-02" db="EMBL/GenBank/DDBJ databases">
        <title>Genome analysis of coral dinoflagellate symbionts highlights evolutionary adaptations to a symbiotic lifestyle.</title>
        <authorList>
            <person name="Aranda M."/>
            <person name="Li Y."/>
            <person name="Liew Y.J."/>
            <person name="Baumgarten S."/>
            <person name="Simakov O."/>
            <person name="Wilson M."/>
            <person name="Piel J."/>
            <person name="Ashoor H."/>
            <person name="Bougouffa S."/>
            <person name="Bajic V.B."/>
            <person name="Ryu T."/>
            <person name="Ravasi T."/>
            <person name="Bayer T."/>
            <person name="Micklem G."/>
            <person name="Kim H."/>
            <person name="Bhak J."/>
            <person name="Lajeunesse T.C."/>
            <person name="Voolstra C.R."/>
        </authorList>
    </citation>
    <scope>NUCLEOTIDE SEQUENCE [LARGE SCALE GENOMIC DNA]</scope>
    <source>
        <strain evidence="2 3">CCMP2467</strain>
    </source>
</reference>
<gene>
    <name evidence="2" type="ORF">AK812_SmicGene21133</name>
</gene>
<dbReference type="AlphaFoldDB" id="A0A1Q9DN84"/>
<accession>A0A1Q9DN84</accession>
<feature type="region of interest" description="Disordered" evidence="1">
    <location>
        <begin position="248"/>
        <end position="288"/>
    </location>
</feature>
<evidence type="ECO:0000313" key="3">
    <source>
        <dbReference type="Proteomes" id="UP000186817"/>
    </source>
</evidence>
<dbReference type="Proteomes" id="UP000186817">
    <property type="component" value="Unassembled WGS sequence"/>
</dbReference>
<evidence type="ECO:0000256" key="1">
    <source>
        <dbReference type="SAM" id="MobiDB-lite"/>
    </source>
</evidence>
<comment type="caution">
    <text evidence="2">The sequence shown here is derived from an EMBL/GenBank/DDBJ whole genome shotgun (WGS) entry which is preliminary data.</text>
</comment>
<evidence type="ECO:0000313" key="2">
    <source>
        <dbReference type="EMBL" id="OLP96628.1"/>
    </source>
</evidence>
<dbReference type="EMBL" id="LSRX01000460">
    <property type="protein sequence ID" value="OLP96628.1"/>
    <property type="molecule type" value="Genomic_DNA"/>
</dbReference>
<name>A0A1Q9DN84_SYMMI</name>
<sequence>MREKKAISAAEAAELEKQAKQQREAGLSTLQSTPGVQADTLEVHPAGGVGAIEGGECDDDLYDGEDDDSDDDDEAMCPLRFVLVILGALGLVKYLGPASSQKTSTDRRLGRELAMYAAVLQSSGGAPFCHCSLSDAEAVLTMGCSGSLPVAEGGGKRPVTAGHGFDIDDLESLLEEGAQMTKCVNTLDRQLSIQSMKMDVSDAPSPCPPIECTHRRHVQRLQMFLKEVKDDPAALEVEVADRRMDEFGVDTGHGCADKTEGSDVKGTGQETSSTRSSVSSEQCRFQSL</sequence>
<organism evidence="2 3">
    <name type="scientific">Symbiodinium microadriaticum</name>
    <name type="common">Dinoflagellate</name>
    <name type="synonym">Zooxanthella microadriatica</name>
    <dbReference type="NCBI Taxonomy" id="2951"/>
    <lineage>
        <taxon>Eukaryota</taxon>
        <taxon>Sar</taxon>
        <taxon>Alveolata</taxon>
        <taxon>Dinophyceae</taxon>
        <taxon>Suessiales</taxon>
        <taxon>Symbiodiniaceae</taxon>
        <taxon>Symbiodinium</taxon>
    </lineage>
</organism>
<proteinExistence type="predicted"/>
<protein>
    <submittedName>
        <fullName evidence="2">Uncharacterized protein</fullName>
    </submittedName>
</protein>
<feature type="compositionally biased region" description="Acidic residues" evidence="1">
    <location>
        <begin position="55"/>
        <end position="73"/>
    </location>
</feature>
<feature type="region of interest" description="Disordered" evidence="1">
    <location>
        <begin position="1"/>
        <end position="73"/>
    </location>
</feature>
<feature type="compositionally biased region" description="Low complexity" evidence="1">
    <location>
        <begin position="271"/>
        <end position="280"/>
    </location>
</feature>
<keyword evidence="3" id="KW-1185">Reference proteome</keyword>